<keyword evidence="2" id="KW-1185">Reference proteome</keyword>
<dbReference type="InterPro" id="IPR039685">
    <property type="entry name" value="FANCE"/>
</dbReference>
<organism evidence="1 2">
    <name type="scientific">Dimargaris verticillata</name>
    <dbReference type="NCBI Taxonomy" id="2761393"/>
    <lineage>
        <taxon>Eukaryota</taxon>
        <taxon>Fungi</taxon>
        <taxon>Fungi incertae sedis</taxon>
        <taxon>Zoopagomycota</taxon>
        <taxon>Kickxellomycotina</taxon>
        <taxon>Dimargaritomycetes</taxon>
        <taxon>Dimargaritales</taxon>
        <taxon>Dimargaritaceae</taxon>
        <taxon>Dimargaris</taxon>
    </lineage>
</organism>
<dbReference type="Gene3D" id="1.25.40.480">
    <property type="match status" value="1"/>
</dbReference>
<gene>
    <name evidence="1" type="ORF">H4R34_000053</name>
</gene>
<dbReference type="GO" id="GO:0043240">
    <property type="term" value="C:Fanconi anaemia nuclear complex"/>
    <property type="evidence" value="ECO:0007669"/>
    <property type="project" value="InterPro"/>
</dbReference>
<protein>
    <recommendedName>
        <fullName evidence="3">Fanconi Anaemia group E protein C-terminal domain-containing protein</fullName>
    </recommendedName>
</protein>
<proteinExistence type="predicted"/>
<dbReference type="GO" id="GO:0036297">
    <property type="term" value="P:interstrand cross-link repair"/>
    <property type="evidence" value="ECO:0007669"/>
    <property type="project" value="InterPro"/>
</dbReference>
<accession>A0A9W8B710</accession>
<evidence type="ECO:0008006" key="3">
    <source>
        <dbReference type="Google" id="ProtNLM"/>
    </source>
</evidence>
<sequence>MHDALQGLWAQVDEWPTWPGDGLAPLMTEQQITLQAPCIGISNDQDADDAEQQPILPALPIVPSSGTFVLDPPVDTDAAVNYQLPAQVEPAELTDSEAANKSVTMSQEQTVAEMERQLCALDLVAATAVSPLAWARVEAALQLPFSSFTAVAAQWASTVQSYPDTIKADLLHRVVDDPVVPYQHLTRFLNLFVPTAIPNPTLPSASADDQLTTTDLEPETRSAVFSSPPTRTLTQALVQAGQTNPRALCEGWIVPVLQQAQWIHADAVTSSVVVKLVREALAPFGVEFLLACLVPQLAQYLQSLSATLGSKASATVTWSDPFIHMLQTLLTTKATLSTTVMDQLLTALDRGMDHRPQAHSKKFAALILALVKTHPDVVAAQIDRVEALNARSMTFMRKAIESSLKRLRK</sequence>
<reference evidence="1" key="1">
    <citation type="submission" date="2022-07" db="EMBL/GenBank/DDBJ databases">
        <title>Phylogenomic reconstructions and comparative analyses of Kickxellomycotina fungi.</title>
        <authorList>
            <person name="Reynolds N.K."/>
            <person name="Stajich J.E."/>
            <person name="Barry K."/>
            <person name="Grigoriev I.V."/>
            <person name="Crous P."/>
            <person name="Smith M.E."/>
        </authorList>
    </citation>
    <scope>NUCLEOTIDE SEQUENCE</scope>
    <source>
        <strain evidence="1">RSA 567</strain>
    </source>
</reference>
<dbReference type="PANTHER" id="PTHR32094:SF5">
    <property type="entry name" value="FANCONI ANEMIA GROUP E PROTEIN"/>
    <property type="match status" value="1"/>
</dbReference>
<evidence type="ECO:0000313" key="2">
    <source>
        <dbReference type="Proteomes" id="UP001151582"/>
    </source>
</evidence>
<comment type="caution">
    <text evidence="1">The sequence shown here is derived from an EMBL/GenBank/DDBJ whole genome shotgun (WGS) entry which is preliminary data.</text>
</comment>
<dbReference type="Proteomes" id="UP001151582">
    <property type="component" value="Unassembled WGS sequence"/>
</dbReference>
<dbReference type="AlphaFoldDB" id="A0A9W8B710"/>
<evidence type="ECO:0000313" key="1">
    <source>
        <dbReference type="EMBL" id="KAJ1985399.1"/>
    </source>
</evidence>
<name>A0A9W8B710_9FUNG</name>
<dbReference type="OrthoDB" id="10325296at2759"/>
<dbReference type="EMBL" id="JANBQB010000001">
    <property type="protein sequence ID" value="KAJ1985399.1"/>
    <property type="molecule type" value="Genomic_DNA"/>
</dbReference>
<dbReference type="PANTHER" id="PTHR32094">
    <property type="entry name" value="FANCONI ANEMIA GROUP E PROTEIN"/>
    <property type="match status" value="1"/>
</dbReference>